<proteinExistence type="predicted"/>
<dbReference type="AlphaFoldDB" id="A0A5E4SR28"/>
<feature type="compositionally biased region" description="Basic and acidic residues" evidence="1">
    <location>
        <begin position="27"/>
        <end position="49"/>
    </location>
</feature>
<evidence type="ECO:0000256" key="1">
    <source>
        <dbReference type="SAM" id="MobiDB-lite"/>
    </source>
</evidence>
<protein>
    <submittedName>
        <fullName evidence="2">Uncharacterized protein</fullName>
    </submittedName>
</protein>
<sequence>MLHAAAWCRAATVEGSAAMQAGARTAVESEAKTLGGGERKRGGDRKARP</sequence>
<evidence type="ECO:0000313" key="2">
    <source>
        <dbReference type="EMBL" id="VVD77571.1"/>
    </source>
</evidence>
<dbReference type="EMBL" id="CABPSK010000001">
    <property type="protein sequence ID" value="VVD77571.1"/>
    <property type="molecule type" value="Genomic_DNA"/>
</dbReference>
<dbReference type="Proteomes" id="UP000366945">
    <property type="component" value="Unassembled WGS sequence"/>
</dbReference>
<keyword evidence="3" id="KW-1185">Reference proteome</keyword>
<feature type="region of interest" description="Disordered" evidence="1">
    <location>
        <begin position="18"/>
        <end position="49"/>
    </location>
</feature>
<accession>A0A5E4SR28</accession>
<name>A0A5E4SR28_9BURK</name>
<organism evidence="2 3">
    <name type="scientific">Pandoraea pneumonica</name>
    <dbReference type="NCBI Taxonomy" id="2508299"/>
    <lineage>
        <taxon>Bacteria</taxon>
        <taxon>Pseudomonadati</taxon>
        <taxon>Pseudomonadota</taxon>
        <taxon>Betaproteobacteria</taxon>
        <taxon>Burkholderiales</taxon>
        <taxon>Burkholderiaceae</taxon>
        <taxon>Pandoraea</taxon>
    </lineage>
</organism>
<reference evidence="2 3" key="1">
    <citation type="submission" date="2019-08" db="EMBL/GenBank/DDBJ databases">
        <authorList>
            <person name="Peeters C."/>
        </authorList>
    </citation>
    <scope>NUCLEOTIDE SEQUENCE [LARGE SCALE GENOMIC DNA]</scope>
    <source>
        <strain evidence="2 3">LMG 31114</strain>
    </source>
</reference>
<gene>
    <name evidence="2" type="ORF">PPN31114_00954</name>
</gene>
<evidence type="ECO:0000313" key="3">
    <source>
        <dbReference type="Proteomes" id="UP000366945"/>
    </source>
</evidence>